<accession>A0A6G1J256</accession>
<name>A0A6G1J256_9PLEO</name>
<protein>
    <submittedName>
        <fullName evidence="2">Uncharacterized protein</fullName>
    </submittedName>
</protein>
<dbReference type="EMBL" id="MU005581">
    <property type="protein sequence ID" value="KAF2684604.1"/>
    <property type="molecule type" value="Genomic_DNA"/>
</dbReference>
<keyword evidence="3" id="KW-1185">Reference proteome</keyword>
<evidence type="ECO:0000313" key="2">
    <source>
        <dbReference type="EMBL" id="KAF2684604.1"/>
    </source>
</evidence>
<feature type="compositionally biased region" description="Polar residues" evidence="1">
    <location>
        <begin position="9"/>
        <end position="18"/>
    </location>
</feature>
<evidence type="ECO:0000256" key="1">
    <source>
        <dbReference type="SAM" id="MobiDB-lite"/>
    </source>
</evidence>
<gene>
    <name evidence="2" type="ORF">K458DRAFT_431509</name>
</gene>
<dbReference type="AlphaFoldDB" id="A0A6G1J256"/>
<dbReference type="OrthoDB" id="2823490at2759"/>
<evidence type="ECO:0000313" key="3">
    <source>
        <dbReference type="Proteomes" id="UP000799291"/>
    </source>
</evidence>
<dbReference type="Proteomes" id="UP000799291">
    <property type="component" value="Unassembled WGS sequence"/>
</dbReference>
<sequence length="525" mass="58459">MPKMEASENRSTVASPNGNDGAEARSDLSGKDAVINLGIQSQPKKRADDESNIRKDSSPVSIGVKDNSFHRPPKGTARQQTGPLQRAVVAVLPVRRSGKVLTIPRSPNGPKRIYSSRRKSIKRFLRRPSAYLKRTHVQRQRATHASCAYHVTGFAGGTDDRPGEKGVCSKLVAEKIARAALVGQEIYEWCIHGTQMVGFFELPRELRDLVYAEVILWECPLPTLGEAQWLFRFRRISSPQSCVTGEYGCAYSHASTPRTCANFLCCNRQVYAEMREAIARVERRGALNAKLDCIAEDESFHYFTWLAAPLVKTTYGLGNGKEGLVAGWVDRWVRGRWGRLAGEHAVAWRTSSTRLSRLWIDVRLVGDRSAKWLRNTASPDRTSWAICAALKRLLQSGPDLSSQNAHNTAKTSALAATSTITIEELIINVIPPPGIPPSLYLDEDFPANATGAGVVHPRSVARELVDVWNKIWKGDTYKATLYQVLLERIERVGVCVDGEVWRVRELRLELERGRAEAKRLAARGR</sequence>
<reference evidence="2" key="1">
    <citation type="journal article" date="2020" name="Stud. Mycol.">
        <title>101 Dothideomycetes genomes: a test case for predicting lifestyles and emergence of pathogens.</title>
        <authorList>
            <person name="Haridas S."/>
            <person name="Albert R."/>
            <person name="Binder M."/>
            <person name="Bloem J."/>
            <person name="Labutti K."/>
            <person name="Salamov A."/>
            <person name="Andreopoulos B."/>
            <person name="Baker S."/>
            <person name="Barry K."/>
            <person name="Bills G."/>
            <person name="Bluhm B."/>
            <person name="Cannon C."/>
            <person name="Castanera R."/>
            <person name="Culley D."/>
            <person name="Daum C."/>
            <person name="Ezra D."/>
            <person name="Gonzalez J."/>
            <person name="Henrissat B."/>
            <person name="Kuo A."/>
            <person name="Liang C."/>
            <person name="Lipzen A."/>
            <person name="Lutzoni F."/>
            <person name="Magnuson J."/>
            <person name="Mondo S."/>
            <person name="Nolan M."/>
            <person name="Ohm R."/>
            <person name="Pangilinan J."/>
            <person name="Park H.-J."/>
            <person name="Ramirez L."/>
            <person name="Alfaro M."/>
            <person name="Sun H."/>
            <person name="Tritt A."/>
            <person name="Yoshinaga Y."/>
            <person name="Zwiers L.-H."/>
            <person name="Turgeon B."/>
            <person name="Goodwin S."/>
            <person name="Spatafora J."/>
            <person name="Crous P."/>
            <person name="Grigoriev I."/>
        </authorList>
    </citation>
    <scope>NUCLEOTIDE SEQUENCE</scope>
    <source>
        <strain evidence="2">CBS 122367</strain>
    </source>
</reference>
<feature type="compositionally biased region" description="Basic and acidic residues" evidence="1">
    <location>
        <begin position="45"/>
        <end position="57"/>
    </location>
</feature>
<feature type="region of interest" description="Disordered" evidence="1">
    <location>
        <begin position="1"/>
        <end position="84"/>
    </location>
</feature>
<proteinExistence type="predicted"/>
<organism evidence="2 3">
    <name type="scientific">Lentithecium fluviatile CBS 122367</name>
    <dbReference type="NCBI Taxonomy" id="1168545"/>
    <lineage>
        <taxon>Eukaryota</taxon>
        <taxon>Fungi</taxon>
        <taxon>Dikarya</taxon>
        <taxon>Ascomycota</taxon>
        <taxon>Pezizomycotina</taxon>
        <taxon>Dothideomycetes</taxon>
        <taxon>Pleosporomycetidae</taxon>
        <taxon>Pleosporales</taxon>
        <taxon>Massarineae</taxon>
        <taxon>Lentitheciaceae</taxon>
        <taxon>Lentithecium</taxon>
    </lineage>
</organism>